<dbReference type="AlphaFoldDB" id="A0A553GWQ1"/>
<feature type="transmembrane region" description="Helical" evidence="1">
    <location>
        <begin position="78"/>
        <end position="100"/>
    </location>
</feature>
<evidence type="ECO:0000256" key="1">
    <source>
        <dbReference type="SAM" id="Phobius"/>
    </source>
</evidence>
<protein>
    <submittedName>
        <fullName evidence="2">DUF2214 family protein</fullName>
    </submittedName>
</protein>
<keyword evidence="1" id="KW-0472">Membrane</keyword>
<gene>
    <name evidence="2" type="ORF">FM069_14400</name>
</gene>
<dbReference type="Pfam" id="PF09980">
    <property type="entry name" value="DUF2214"/>
    <property type="match status" value="1"/>
</dbReference>
<keyword evidence="1" id="KW-1133">Transmembrane helix</keyword>
<feature type="transmembrane region" description="Helical" evidence="1">
    <location>
        <begin position="121"/>
        <end position="144"/>
    </location>
</feature>
<dbReference type="RefSeq" id="WP_143489061.1">
    <property type="nucleotide sequence ID" value="NZ_VJOY01000010.1"/>
</dbReference>
<name>A0A553GWQ1_9PSED</name>
<evidence type="ECO:0000313" key="2">
    <source>
        <dbReference type="EMBL" id="TRX73934.1"/>
    </source>
</evidence>
<evidence type="ECO:0000313" key="3">
    <source>
        <dbReference type="Proteomes" id="UP000315235"/>
    </source>
</evidence>
<dbReference type="OrthoDB" id="826511at2"/>
<dbReference type="EMBL" id="VJOY01000010">
    <property type="protein sequence ID" value="TRX73934.1"/>
    <property type="molecule type" value="Genomic_DNA"/>
</dbReference>
<feature type="transmembrane region" description="Helical" evidence="1">
    <location>
        <begin position="6"/>
        <end position="24"/>
    </location>
</feature>
<sequence>MAQALAAYLHYLSIFILFGLLTVEHRLFRLPLDLDRARSLLRIDIAYGLCALVVLGSGAARALWFAKGPAYYLHNGVFHAKVGLFLLVLVLSILPTLTYLSWRQALRAGEIPAVTPGRGRAVIMAIRLELLLLMIMPLLATLMARGYGIGA</sequence>
<keyword evidence="1" id="KW-0812">Transmembrane</keyword>
<proteinExistence type="predicted"/>
<dbReference type="InterPro" id="IPR018706">
    <property type="entry name" value="DUF2214_membrane"/>
</dbReference>
<keyword evidence="3" id="KW-1185">Reference proteome</keyword>
<organism evidence="2 3">
    <name type="scientific">Pseudomonas mangiferae</name>
    <dbReference type="NCBI Taxonomy" id="2593654"/>
    <lineage>
        <taxon>Bacteria</taxon>
        <taxon>Pseudomonadati</taxon>
        <taxon>Pseudomonadota</taxon>
        <taxon>Gammaproteobacteria</taxon>
        <taxon>Pseudomonadales</taxon>
        <taxon>Pseudomonadaceae</taxon>
        <taxon>Pseudomonas</taxon>
    </lineage>
</organism>
<accession>A0A553GWQ1</accession>
<dbReference type="Proteomes" id="UP000315235">
    <property type="component" value="Unassembled WGS sequence"/>
</dbReference>
<reference evidence="2 3" key="1">
    <citation type="submission" date="2019-07" db="EMBL/GenBank/DDBJ databases">
        <title>Pseudomonas mangiferae sp. nov., isolated from bark of mango tree in Thailand.</title>
        <authorList>
            <person name="Srisuk N."/>
            <person name="Anurat P."/>
        </authorList>
    </citation>
    <scope>NUCLEOTIDE SEQUENCE [LARGE SCALE GENOMIC DNA]</scope>
    <source>
        <strain evidence="2 3">DMKU_BBB3-04</strain>
    </source>
</reference>
<feature type="transmembrane region" description="Helical" evidence="1">
    <location>
        <begin position="45"/>
        <end position="66"/>
    </location>
</feature>
<comment type="caution">
    <text evidence="2">The sequence shown here is derived from an EMBL/GenBank/DDBJ whole genome shotgun (WGS) entry which is preliminary data.</text>
</comment>